<keyword evidence="3" id="KW-1185">Reference proteome</keyword>
<organism evidence="4">
    <name type="scientific">Haemonchus placei</name>
    <name type="common">Barber's pole worm</name>
    <dbReference type="NCBI Taxonomy" id="6290"/>
    <lineage>
        <taxon>Eukaryota</taxon>
        <taxon>Metazoa</taxon>
        <taxon>Ecdysozoa</taxon>
        <taxon>Nematoda</taxon>
        <taxon>Chromadorea</taxon>
        <taxon>Rhabditida</taxon>
        <taxon>Rhabditina</taxon>
        <taxon>Rhabditomorpha</taxon>
        <taxon>Strongyloidea</taxon>
        <taxon>Trichostrongylidae</taxon>
        <taxon>Haemonchus</taxon>
    </lineage>
</organism>
<evidence type="ECO:0000313" key="2">
    <source>
        <dbReference type="EMBL" id="VDO45424.1"/>
    </source>
</evidence>
<dbReference type="OrthoDB" id="10523046at2759"/>
<gene>
    <name evidence="2" type="ORF">HPLM_LOCUS12347</name>
</gene>
<dbReference type="EMBL" id="UZAF01017839">
    <property type="protein sequence ID" value="VDO45424.1"/>
    <property type="molecule type" value="Genomic_DNA"/>
</dbReference>
<evidence type="ECO:0000313" key="4">
    <source>
        <dbReference type="WBParaSite" id="HPLM_0001235501-mRNA-1"/>
    </source>
</evidence>
<feature type="region of interest" description="Disordered" evidence="1">
    <location>
        <begin position="1"/>
        <end position="33"/>
    </location>
</feature>
<proteinExistence type="predicted"/>
<protein>
    <submittedName>
        <fullName evidence="2 4">Uncharacterized protein</fullName>
    </submittedName>
</protein>
<evidence type="ECO:0000313" key="3">
    <source>
        <dbReference type="Proteomes" id="UP000268014"/>
    </source>
</evidence>
<sequence>MPLAPLGDPFGLTPENVNTTPSPEQPPKPWNILSAAPRSMKSETIRYEHSTRRLKPERPPHFAFEVTFRMHRDNWLELMLLVVISPTYLSQPLNSFASPVIPLIIDFLEHELVSSPFLSVAIVQ</sequence>
<accession>A0A0N4WMC7</accession>
<dbReference type="Proteomes" id="UP000268014">
    <property type="component" value="Unassembled WGS sequence"/>
</dbReference>
<evidence type="ECO:0000256" key="1">
    <source>
        <dbReference type="SAM" id="MobiDB-lite"/>
    </source>
</evidence>
<reference evidence="2 3" key="2">
    <citation type="submission" date="2018-11" db="EMBL/GenBank/DDBJ databases">
        <authorList>
            <consortium name="Pathogen Informatics"/>
        </authorList>
    </citation>
    <scope>NUCLEOTIDE SEQUENCE [LARGE SCALE GENOMIC DNA]</scope>
    <source>
        <strain evidence="2 3">MHpl1</strain>
    </source>
</reference>
<dbReference type="WBParaSite" id="HPLM_0001235501-mRNA-1">
    <property type="protein sequence ID" value="HPLM_0001235501-mRNA-1"/>
    <property type="gene ID" value="HPLM_0001235501"/>
</dbReference>
<reference evidence="4" key="1">
    <citation type="submission" date="2017-02" db="UniProtKB">
        <authorList>
            <consortium name="WormBaseParasite"/>
        </authorList>
    </citation>
    <scope>IDENTIFICATION</scope>
</reference>
<name>A0A0N4WMC7_HAEPC</name>
<dbReference type="AlphaFoldDB" id="A0A0N4WMC7"/>